<keyword evidence="6" id="KW-0496">Mitochondrion</keyword>
<protein>
    <recommendedName>
        <fullName evidence="8">Dynein regulatory complex protein 1/2 N-terminal domain-containing protein</fullName>
    </recommendedName>
</protein>
<proteinExistence type="predicted"/>
<keyword evidence="3" id="KW-0969">Cilium</keyword>
<evidence type="ECO:0000313" key="7">
    <source>
        <dbReference type="Proteomes" id="UP000290189"/>
    </source>
</evidence>
<dbReference type="Proteomes" id="UP000290189">
    <property type="component" value="Unassembled WGS sequence"/>
</dbReference>
<evidence type="ECO:0008006" key="8">
    <source>
        <dbReference type="Google" id="ProtNLM"/>
    </source>
</evidence>
<feature type="region of interest" description="Disordered" evidence="5">
    <location>
        <begin position="17"/>
        <end position="64"/>
    </location>
</feature>
<evidence type="ECO:0000256" key="1">
    <source>
        <dbReference type="ARBA" id="ARBA00004611"/>
    </source>
</evidence>
<dbReference type="EMBL" id="OVEO01000006">
    <property type="protein sequence ID" value="SPQ96737.1"/>
    <property type="molecule type" value="Genomic_DNA"/>
</dbReference>
<organism evidence="6 7">
    <name type="scientific">Plasmodiophora brassicae</name>
    <name type="common">Clubroot disease agent</name>
    <dbReference type="NCBI Taxonomy" id="37360"/>
    <lineage>
        <taxon>Eukaryota</taxon>
        <taxon>Sar</taxon>
        <taxon>Rhizaria</taxon>
        <taxon>Endomyxa</taxon>
        <taxon>Phytomyxea</taxon>
        <taxon>Plasmodiophorida</taxon>
        <taxon>Plasmodiophoridae</taxon>
        <taxon>Plasmodiophora</taxon>
    </lineage>
</organism>
<dbReference type="PANTHER" id="PTHR21625:SF0">
    <property type="entry name" value="DYNEIN REGULATORY COMPLEX SUBUNIT 2"/>
    <property type="match status" value="1"/>
</dbReference>
<evidence type="ECO:0000256" key="5">
    <source>
        <dbReference type="SAM" id="MobiDB-lite"/>
    </source>
</evidence>
<evidence type="ECO:0000256" key="3">
    <source>
        <dbReference type="ARBA" id="ARBA00023069"/>
    </source>
</evidence>
<reference evidence="6 7" key="1">
    <citation type="submission" date="2018-03" db="EMBL/GenBank/DDBJ databases">
        <authorList>
            <person name="Fogelqvist J."/>
        </authorList>
    </citation>
    <scope>NUCLEOTIDE SEQUENCE [LARGE SCALE GENOMIC DNA]</scope>
</reference>
<keyword evidence="4" id="KW-0966">Cell projection</keyword>
<dbReference type="PANTHER" id="PTHR21625">
    <property type="entry name" value="NYD-SP28 PROTEIN"/>
    <property type="match status" value="1"/>
</dbReference>
<dbReference type="AlphaFoldDB" id="A0A3P3Y9A4"/>
<dbReference type="InterPro" id="IPR039750">
    <property type="entry name" value="DRC1/DRC2"/>
</dbReference>
<sequence length="498" mass="55433">MGRGAAGVGKFMKGTGYLGGDLPAASQRRRPSGAVTQREPTAHEVERERKAQRRREMTALTSSETQDLNRLRQCVLMGHRDTLRVDRLTSLRRDVLTLSGDFVAAGERVGRYAVQSEKAASERSGQIERAAQTHGRALDDIVVGTWRHRLMDVVESSGGRLSDLERAWTQETASVAASNQSDLRFFQRREVEARHAVDDAVEDSKQAFQAAKEAMRNRYMERANNLRVWLGSKIDAIEALFDEEHARYVDATSDRTRDFQALSARDATTSSEIDQRARRADGLIRSVARWRKRLQENQAACLARNAGLRQQRNLVAAQYKALKAAIGRQRDERSSQAKAIARACTTARAQIADAYALSTRVITLANAMLAHGNASFDDEVGDAEASGEGQGAAMQEDPIATFLKRRARAELQNRVMVAARDRQRQTNAQLRQAIMRFLASTTLPADWIDQHNCLFVMNGRHGLLPRQVFHVDPVVAINKVDSVDVVRSQALLHRPACA</sequence>
<dbReference type="GO" id="GO:0070286">
    <property type="term" value="P:axonemal dynein complex assembly"/>
    <property type="evidence" value="ECO:0007669"/>
    <property type="project" value="InterPro"/>
</dbReference>
<accession>A0A3P3Y9A4</accession>
<dbReference type="GO" id="GO:0005858">
    <property type="term" value="C:axonemal dynein complex"/>
    <property type="evidence" value="ECO:0007669"/>
    <property type="project" value="InterPro"/>
</dbReference>
<evidence type="ECO:0000313" key="6">
    <source>
        <dbReference type="EMBL" id="SPQ96737.1"/>
    </source>
</evidence>
<evidence type="ECO:0000256" key="4">
    <source>
        <dbReference type="ARBA" id="ARBA00023273"/>
    </source>
</evidence>
<comment type="subcellular location">
    <subcellularLocation>
        <location evidence="1">Cytoplasm</location>
        <location evidence="1">Cytoskeleton</location>
        <location evidence="1">Flagellum axoneme</location>
    </subcellularLocation>
</comment>
<keyword evidence="2" id="KW-0282">Flagellum</keyword>
<geneLocation type="mitochondrion" evidence="6"/>
<evidence type="ECO:0000256" key="2">
    <source>
        <dbReference type="ARBA" id="ARBA00022846"/>
    </source>
</evidence>
<gene>
    <name evidence="6" type="ORF">PLBR_LOCUS3952</name>
</gene>
<name>A0A3P3Y9A4_PLABS</name>
<feature type="compositionally biased region" description="Basic and acidic residues" evidence="5">
    <location>
        <begin position="40"/>
        <end position="57"/>
    </location>
</feature>
<dbReference type="GO" id="GO:0003352">
    <property type="term" value="P:regulation of cilium movement"/>
    <property type="evidence" value="ECO:0007669"/>
    <property type="project" value="TreeGrafter"/>
</dbReference>
<dbReference type="GO" id="GO:0060285">
    <property type="term" value="P:cilium-dependent cell motility"/>
    <property type="evidence" value="ECO:0007669"/>
    <property type="project" value="TreeGrafter"/>
</dbReference>